<dbReference type="InterPro" id="IPR000551">
    <property type="entry name" value="MerR-type_HTH_dom"/>
</dbReference>
<dbReference type="InterPro" id="IPR047057">
    <property type="entry name" value="MerR_fam"/>
</dbReference>
<dbReference type="Gene3D" id="1.10.1660.10">
    <property type="match status" value="1"/>
</dbReference>
<reference evidence="6 7" key="1">
    <citation type="submission" date="2019-02" db="EMBL/GenBank/DDBJ databases">
        <title>Peptostreptococcaceae bacterium ZHW00191 nov., a new bacterium isolated from the human gut.</title>
        <authorList>
            <person name="Zhou H.-W."/>
            <person name="Chen X.-J."/>
        </authorList>
    </citation>
    <scope>NUCLEOTIDE SEQUENCE [LARGE SCALE GENOMIC DNA]</scope>
    <source>
        <strain evidence="6 7">ZHW00191</strain>
    </source>
</reference>
<dbReference type="OrthoDB" id="9811174at2"/>
<dbReference type="Proteomes" id="UP000317863">
    <property type="component" value="Unassembled WGS sequence"/>
</dbReference>
<comment type="caution">
    <text evidence="6">The sequence shown here is derived from an EMBL/GenBank/DDBJ whole genome shotgun (WGS) entry which is preliminary data.</text>
</comment>
<keyword evidence="1" id="KW-0678">Repressor</keyword>
<evidence type="ECO:0000256" key="1">
    <source>
        <dbReference type="ARBA" id="ARBA00022491"/>
    </source>
</evidence>
<dbReference type="PANTHER" id="PTHR30204:SF69">
    <property type="entry name" value="MERR-FAMILY TRANSCRIPTIONAL REGULATOR"/>
    <property type="match status" value="1"/>
</dbReference>
<evidence type="ECO:0000256" key="2">
    <source>
        <dbReference type="ARBA" id="ARBA00023015"/>
    </source>
</evidence>
<keyword evidence="7" id="KW-1185">Reference proteome</keyword>
<name>A0A544QVP4_9FIRM</name>
<dbReference type="GO" id="GO:0003700">
    <property type="term" value="F:DNA-binding transcription factor activity"/>
    <property type="evidence" value="ECO:0007669"/>
    <property type="project" value="InterPro"/>
</dbReference>
<evidence type="ECO:0000259" key="5">
    <source>
        <dbReference type="PROSITE" id="PS50937"/>
    </source>
</evidence>
<evidence type="ECO:0000313" key="6">
    <source>
        <dbReference type="EMBL" id="TQQ84736.1"/>
    </source>
</evidence>
<dbReference type="PANTHER" id="PTHR30204">
    <property type="entry name" value="REDOX-CYCLING DRUG-SENSING TRANSCRIPTIONAL ACTIVATOR SOXR"/>
    <property type="match status" value="1"/>
</dbReference>
<accession>A0A544QVP4</accession>
<evidence type="ECO:0000313" key="7">
    <source>
        <dbReference type="Proteomes" id="UP000317863"/>
    </source>
</evidence>
<dbReference type="PROSITE" id="PS50937">
    <property type="entry name" value="HTH_MERR_2"/>
    <property type="match status" value="1"/>
</dbReference>
<gene>
    <name evidence="6" type="ORF">EXD82_04850</name>
</gene>
<dbReference type="InterPro" id="IPR009061">
    <property type="entry name" value="DNA-bd_dom_put_sf"/>
</dbReference>
<dbReference type="EMBL" id="SGJB01000007">
    <property type="protein sequence ID" value="TQQ84736.1"/>
    <property type="molecule type" value="Genomic_DNA"/>
</dbReference>
<keyword evidence="2" id="KW-0805">Transcription regulation</keyword>
<dbReference type="SMART" id="SM00422">
    <property type="entry name" value="HTH_MERR"/>
    <property type="match status" value="1"/>
</dbReference>
<dbReference type="Pfam" id="PF13411">
    <property type="entry name" value="MerR_1"/>
    <property type="match status" value="1"/>
</dbReference>
<feature type="domain" description="HTH merR-type" evidence="5">
    <location>
        <begin position="26"/>
        <end position="95"/>
    </location>
</feature>
<evidence type="ECO:0000256" key="3">
    <source>
        <dbReference type="ARBA" id="ARBA00023125"/>
    </source>
</evidence>
<dbReference type="AlphaFoldDB" id="A0A544QVP4"/>
<sequence>MKVNCNYGILYIIIYLINRRNILDKTFRIGEIADFFNIPSSTLRYWNDKGVLKSKKNIENNYREYDFMDLIEISDVIFYKTLGIPLKQITSIENMELKEYKELFELHKISLFNELELLNKRIEKLKKHQSAIDEVIRLKDSGIKYGSIDIDTICGFELTEINKISLYISDPSLYIRVHDSDNLKYEKRGIIIESFNNEDIIWKKRTDKYAIFLMKEEVSEKWENNLCEYINKIKEDYNTGKILSRFLCRASENGKIFDFYKCYVEII</sequence>
<dbReference type="GO" id="GO:0003677">
    <property type="term" value="F:DNA binding"/>
    <property type="evidence" value="ECO:0007669"/>
    <property type="project" value="UniProtKB-KW"/>
</dbReference>
<protein>
    <submittedName>
        <fullName evidence="6">MerR family transcriptional regulator</fullName>
    </submittedName>
</protein>
<proteinExistence type="predicted"/>
<evidence type="ECO:0000256" key="4">
    <source>
        <dbReference type="ARBA" id="ARBA00023163"/>
    </source>
</evidence>
<dbReference type="SUPFAM" id="SSF46955">
    <property type="entry name" value="Putative DNA-binding domain"/>
    <property type="match status" value="1"/>
</dbReference>
<keyword evidence="3" id="KW-0238">DNA-binding</keyword>
<keyword evidence="4" id="KW-0804">Transcription</keyword>
<organism evidence="6 7">
    <name type="scientific">Peptacetobacter hominis</name>
    <dbReference type="NCBI Taxonomy" id="2743610"/>
    <lineage>
        <taxon>Bacteria</taxon>
        <taxon>Bacillati</taxon>
        <taxon>Bacillota</taxon>
        <taxon>Clostridia</taxon>
        <taxon>Peptostreptococcales</taxon>
        <taxon>Peptostreptococcaceae</taxon>
        <taxon>Peptacetobacter</taxon>
    </lineage>
</organism>